<name>A0A0P1B998_9BASI</name>
<proteinExistence type="predicted"/>
<keyword evidence="2" id="KW-1185">Reference proteome</keyword>
<dbReference type="EMBL" id="CCYA01000065">
    <property type="protein sequence ID" value="CEH11857.1"/>
    <property type="molecule type" value="Genomic_DNA"/>
</dbReference>
<reference evidence="1 2" key="1">
    <citation type="submission" date="2014-09" db="EMBL/GenBank/DDBJ databases">
        <authorList>
            <person name="Magalhaes I.L.F."/>
            <person name="Oliveira U."/>
            <person name="Santos F.R."/>
            <person name="Vidigal T.H.D.A."/>
            <person name="Brescovit A.D."/>
            <person name="Santos A.J."/>
        </authorList>
    </citation>
    <scope>NUCLEOTIDE SEQUENCE [LARGE SCALE GENOMIC DNA]</scope>
</reference>
<dbReference type="Proteomes" id="UP000054845">
    <property type="component" value="Unassembled WGS sequence"/>
</dbReference>
<organism evidence="1 2">
    <name type="scientific">Ceraceosorus bombacis</name>
    <dbReference type="NCBI Taxonomy" id="401625"/>
    <lineage>
        <taxon>Eukaryota</taxon>
        <taxon>Fungi</taxon>
        <taxon>Dikarya</taxon>
        <taxon>Basidiomycota</taxon>
        <taxon>Ustilaginomycotina</taxon>
        <taxon>Exobasidiomycetes</taxon>
        <taxon>Ceraceosorales</taxon>
        <taxon>Ceraceosoraceae</taxon>
        <taxon>Ceraceosorus</taxon>
    </lineage>
</organism>
<accession>A0A0P1B998</accession>
<dbReference type="AlphaFoldDB" id="A0A0P1B998"/>
<evidence type="ECO:0000313" key="2">
    <source>
        <dbReference type="Proteomes" id="UP000054845"/>
    </source>
</evidence>
<protein>
    <submittedName>
        <fullName evidence="1">Uncharacterized protein</fullName>
    </submittedName>
</protein>
<sequence length="52" mass="5639">MGANGGATSIVTSNFLHLNATLAGRNDDKEWLCKAVTAKRETKKIKKFGFVV</sequence>
<evidence type="ECO:0000313" key="1">
    <source>
        <dbReference type="EMBL" id="CEH11857.1"/>
    </source>
</evidence>